<feature type="transmembrane region" description="Helical" evidence="1">
    <location>
        <begin position="20"/>
        <end position="37"/>
    </location>
</feature>
<evidence type="ECO:0000313" key="3">
    <source>
        <dbReference type="Proteomes" id="UP001597497"/>
    </source>
</evidence>
<accession>A0ABW5RDV7</accession>
<dbReference type="InterPro" id="IPR009845">
    <property type="entry name" value="DUF1405"/>
</dbReference>
<reference evidence="3" key="1">
    <citation type="journal article" date="2019" name="Int. J. Syst. Evol. Microbiol.">
        <title>The Global Catalogue of Microorganisms (GCM) 10K type strain sequencing project: providing services to taxonomists for standard genome sequencing and annotation.</title>
        <authorList>
            <consortium name="The Broad Institute Genomics Platform"/>
            <consortium name="The Broad Institute Genome Sequencing Center for Infectious Disease"/>
            <person name="Wu L."/>
            <person name="Ma J."/>
        </authorList>
    </citation>
    <scope>NUCLEOTIDE SEQUENCE [LARGE SCALE GENOMIC DNA]</scope>
    <source>
        <strain evidence="3">KCTC 33676</strain>
    </source>
</reference>
<dbReference type="PANTHER" id="PTHR40042">
    <property type="entry name" value="HYPOTHETICAL MEMBRANE SPANNING PROTEIN"/>
    <property type="match status" value="1"/>
</dbReference>
<dbReference type="Pfam" id="PF07187">
    <property type="entry name" value="DUF1405"/>
    <property type="match status" value="1"/>
</dbReference>
<evidence type="ECO:0000313" key="2">
    <source>
        <dbReference type="EMBL" id="MFD2672920.1"/>
    </source>
</evidence>
<feature type="transmembrane region" description="Helical" evidence="1">
    <location>
        <begin position="57"/>
        <end position="78"/>
    </location>
</feature>
<gene>
    <name evidence="2" type="ORF">ACFSUC_15225</name>
</gene>
<feature type="transmembrane region" description="Helical" evidence="1">
    <location>
        <begin position="155"/>
        <end position="173"/>
    </location>
</feature>
<evidence type="ECO:0000256" key="1">
    <source>
        <dbReference type="SAM" id="Phobius"/>
    </source>
</evidence>
<feature type="transmembrane region" description="Helical" evidence="1">
    <location>
        <begin position="193"/>
        <end position="211"/>
    </location>
</feature>
<dbReference type="PANTHER" id="PTHR40042:SF1">
    <property type="entry name" value="DUF1405 DOMAIN-CONTAINING PROTEIN"/>
    <property type="match status" value="1"/>
</dbReference>
<protein>
    <submittedName>
        <fullName evidence="2">DUF1405 domain-containing protein</fullName>
    </submittedName>
</protein>
<dbReference type="Proteomes" id="UP001597497">
    <property type="component" value="Unassembled WGS sequence"/>
</dbReference>
<sequence length="219" mass="25145">MMKLSMITFFFSRSFLLNRTILWSVFWVNALGTIYGYEWYRNQLLDTVEHHHDWLVIFVPDSPTASLFFTLSIGLLLYRMKQTKTERTASSPVSSFIEAFAVVTSIKYGIWAVAMIIAGGMQGDTIVWKEYMLIVSHLGMAFEAALYARYMRYSLAAVLVVAVWTLLNDVMDYAEGIFPWLPAPLYDHLTEVAAFTVALSFLSVGCAWMLIRFREKRLV</sequence>
<name>A0ABW5RDV7_9BACL</name>
<keyword evidence="1" id="KW-1133">Transmembrane helix</keyword>
<organism evidence="2 3">
    <name type="scientific">Marinicrinis sediminis</name>
    <dbReference type="NCBI Taxonomy" id="1652465"/>
    <lineage>
        <taxon>Bacteria</taxon>
        <taxon>Bacillati</taxon>
        <taxon>Bacillota</taxon>
        <taxon>Bacilli</taxon>
        <taxon>Bacillales</taxon>
        <taxon>Paenibacillaceae</taxon>
    </lineage>
</organism>
<keyword evidence="1" id="KW-0472">Membrane</keyword>
<feature type="transmembrane region" description="Helical" evidence="1">
    <location>
        <begin position="131"/>
        <end position="148"/>
    </location>
</feature>
<dbReference type="RefSeq" id="WP_379930481.1">
    <property type="nucleotide sequence ID" value="NZ_JBHUMM010000043.1"/>
</dbReference>
<comment type="caution">
    <text evidence="2">The sequence shown here is derived from an EMBL/GenBank/DDBJ whole genome shotgun (WGS) entry which is preliminary data.</text>
</comment>
<keyword evidence="3" id="KW-1185">Reference proteome</keyword>
<feature type="transmembrane region" description="Helical" evidence="1">
    <location>
        <begin position="99"/>
        <end position="119"/>
    </location>
</feature>
<proteinExistence type="predicted"/>
<dbReference type="EMBL" id="JBHUMM010000043">
    <property type="protein sequence ID" value="MFD2672920.1"/>
    <property type="molecule type" value="Genomic_DNA"/>
</dbReference>
<keyword evidence="1" id="KW-0812">Transmembrane</keyword>